<accession>A0A553JHW7</accession>
<gene>
    <name evidence="2" type="ORF">FN961_22540</name>
</gene>
<dbReference type="EMBL" id="VKGK01000041">
    <property type="protein sequence ID" value="TRY12033.1"/>
    <property type="molecule type" value="Genomic_DNA"/>
</dbReference>
<proteinExistence type="predicted"/>
<evidence type="ECO:0000256" key="1">
    <source>
        <dbReference type="SAM" id="Coils"/>
    </source>
</evidence>
<organism evidence="2 3">
    <name type="scientific">Shewanella hanedai</name>
    <name type="common">Alteromonas hanedai</name>
    <dbReference type="NCBI Taxonomy" id="25"/>
    <lineage>
        <taxon>Bacteria</taxon>
        <taxon>Pseudomonadati</taxon>
        <taxon>Pseudomonadota</taxon>
        <taxon>Gammaproteobacteria</taxon>
        <taxon>Alteromonadales</taxon>
        <taxon>Shewanellaceae</taxon>
        <taxon>Shewanella</taxon>
    </lineage>
</organism>
<feature type="coiled-coil region" evidence="1">
    <location>
        <begin position="207"/>
        <end position="234"/>
    </location>
</feature>
<sequence>MTSYQSKAQLFPLFHLLDDFSQFQLQGGFIKTLAEKDLRLQAPASVKLDELSHLPCVSIYDAPAHTTAADLQRHFCSKNQDDEFISHQIFKSLVPVSRISQSRQQRHYQLVAFLEEEKQTPVAFVTFNVGLLDSWYADGNTCGYKRVGLCCYLLYAYVVPEMRHLGISSCLFHLISNLFWSQLQFVNAQVQAHNLTTVPLVYESTSAKGAEGLMEQLERNINQYEALLLNNGNASGVIKPCVSNVG</sequence>
<dbReference type="SUPFAM" id="SSF55729">
    <property type="entry name" value="Acyl-CoA N-acyltransferases (Nat)"/>
    <property type="match status" value="1"/>
</dbReference>
<comment type="caution">
    <text evidence="2">The sequence shown here is derived from an EMBL/GenBank/DDBJ whole genome shotgun (WGS) entry which is preliminary data.</text>
</comment>
<dbReference type="RefSeq" id="WP_144042408.1">
    <property type="nucleotide sequence ID" value="NZ_BMPL01000046.1"/>
</dbReference>
<evidence type="ECO:0000313" key="3">
    <source>
        <dbReference type="Proteomes" id="UP000318126"/>
    </source>
</evidence>
<reference evidence="3" key="1">
    <citation type="submission" date="2019-07" db="EMBL/GenBank/DDBJ databases">
        <title>Shewanella sp. YLB-08 draft genomic sequence.</title>
        <authorList>
            <person name="Yu L."/>
        </authorList>
    </citation>
    <scope>NUCLEOTIDE SEQUENCE [LARGE SCALE GENOMIC DNA]</scope>
    <source>
        <strain evidence="3">JCM 20706</strain>
    </source>
</reference>
<name>A0A553JHW7_SHEHA</name>
<protein>
    <submittedName>
        <fullName evidence="2">Uncharacterized protein</fullName>
    </submittedName>
</protein>
<keyword evidence="3" id="KW-1185">Reference proteome</keyword>
<dbReference type="Proteomes" id="UP000318126">
    <property type="component" value="Unassembled WGS sequence"/>
</dbReference>
<dbReference type="InterPro" id="IPR016181">
    <property type="entry name" value="Acyl_CoA_acyltransferase"/>
</dbReference>
<dbReference type="AlphaFoldDB" id="A0A553JHW7"/>
<keyword evidence="1" id="KW-0175">Coiled coil</keyword>
<dbReference type="OrthoDB" id="6255955at2"/>
<evidence type="ECO:0000313" key="2">
    <source>
        <dbReference type="EMBL" id="TRY12033.1"/>
    </source>
</evidence>